<feature type="active site" evidence="7">
    <location>
        <position position="113"/>
    </location>
</feature>
<dbReference type="InterPro" id="IPR012338">
    <property type="entry name" value="Beta-lactam/transpept-like"/>
</dbReference>
<evidence type="ECO:0000256" key="4">
    <source>
        <dbReference type="ARBA" id="ARBA00022960"/>
    </source>
</evidence>
<evidence type="ECO:0000256" key="5">
    <source>
        <dbReference type="ARBA" id="ARBA00022984"/>
    </source>
</evidence>
<dbReference type="GO" id="GO:0009002">
    <property type="term" value="F:serine-type D-Ala-D-Ala carboxypeptidase activity"/>
    <property type="evidence" value="ECO:0007669"/>
    <property type="project" value="InterPro"/>
</dbReference>
<dbReference type="EMBL" id="APVL01000035">
    <property type="protein sequence ID" value="EWG08592.1"/>
    <property type="molecule type" value="Genomic_DNA"/>
</dbReference>
<evidence type="ECO:0000256" key="9">
    <source>
        <dbReference type="RuleBase" id="RU004016"/>
    </source>
</evidence>
<evidence type="ECO:0000313" key="13">
    <source>
        <dbReference type="Proteomes" id="UP000019270"/>
    </source>
</evidence>
<organism evidence="12 13">
    <name type="scientific">Cytobacillus firmus DS1</name>
    <dbReference type="NCBI Taxonomy" id="1307436"/>
    <lineage>
        <taxon>Bacteria</taxon>
        <taxon>Bacillati</taxon>
        <taxon>Bacillota</taxon>
        <taxon>Bacilli</taxon>
        <taxon>Bacillales</taxon>
        <taxon>Bacillaceae</taxon>
        <taxon>Cytobacillus</taxon>
    </lineage>
</organism>
<feature type="active site" description="Proton acceptor" evidence="7">
    <location>
        <position position="61"/>
    </location>
</feature>
<name>W7L0N4_CYTFI</name>
<dbReference type="GO" id="GO:0071555">
    <property type="term" value="P:cell wall organization"/>
    <property type="evidence" value="ECO:0007669"/>
    <property type="project" value="UniProtKB-KW"/>
</dbReference>
<keyword evidence="10" id="KW-0472">Membrane</keyword>
<keyword evidence="12" id="KW-0121">Carboxypeptidase</keyword>
<dbReference type="PRINTS" id="PR00725">
    <property type="entry name" value="DADACBPTASE1"/>
</dbReference>
<dbReference type="RefSeq" id="WP_035333204.1">
    <property type="nucleotide sequence ID" value="NZ_APVL01000035.1"/>
</dbReference>
<reference evidence="12 13" key="2">
    <citation type="journal article" date="2016" name="Sci. Rep.">
        <title>A novel serine protease, Sep1, from Bacillus firmus DS-1 has nematicidal activity and degrades multiple intestinal-associated nematode proteins.</title>
        <authorList>
            <person name="Geng C."/>
            <person name="Nie X."/>
            <person name="Tang Z."/>
            <person name="Zhang Y."/>
            <person name="Lin J."/>
            <person name="Sun M."/>
            <person name="Peng D."/>
        </authorList>
    </citation>
    <scope>NUCLEOTIDE SEQUENCE [LARGE SCALE GENOMIC DNA]</scope>
    <source>
        <strain evidence="12 13">DS1</strain>
    </source>
</reference>
<dbReference type="Proteomes" id="UP000019270">
    <property type="component" value="Unassembled WGS sequence"/>
</dbReference>
<keyword evidence="5" id="KW-0573">Peptidoglycan synthesis</keyword>
<dbReference type="Pfam" id="PF00768">
    <property type="entry name" value="Peptidase_S11"/>
    <property type="match status" value="1"/>
</dbReference>
<dbReference type="GO" id="GO:0008360">
    <property type="term" value="P:regulation of cell shape"/>
    <property type="evidence" value="ECO:0007669"/>
    <property type="project" value="UniProtKB-KW"/>
</dbReference>
<dbReference type="PANTHER" id="PTHR21581">
    <property type="entry name" value="D-ALANYL-D-ALANINE CARBOXYPEPTIDASE"/>
    <property type="match status" value="1"/>
</dbReference>
<accession>W7L0N4</accession>
<dbReference type="PATRIC" id="fig|1307436.3.peg.4984"/>
<dbReference type="OrthoDB" id="9791132at2"/>
<comment type="caution">
    <text evidence="12">The sequence shown here is derived from an EMBL/GenBank/DDBJ whole genome shotgun (WGS) entry which is preliminary data.</text>
</comment>
<dbReference type="InterPro" id="IPR018044">
    <property type="entry name" value="Peptidase_S11"/>
</dbReference>
<evidence type="ECO:0000259" key="11">
    <source>
        <dbReference type="Pfam" id="PF00768"/>
    </source>
</evidence>
<sequence length="389" mass="43406">MKKILFFILITTLINLFPQKTYGADSPKVSSVSAILIDIKTAEVLFEKKAGDRMYPASLTKIATAIYAIEKGNLNDNVTIGKNPRETEGTRVYLEEGETVTLRKLVQGLLINSGNDAGVAIAEHLDGSIEAFSNNLNEYLAKLGLKNTVFKNPHGLFDAEHVTTAEDLALLTRYAMENEEFKEVFGTRELKWKGASWDTTLYTHHKLMRESPYEGIIGGKTGFVDQSGHTLVTVANRKDLSLIVVTLNAASQDIAYEDTRKLLDFGFSHYKTSTIPKGVAFKVKDSIYTAKKILYFTQHIQEDAQNSITEDGSIEILKPSEKFLSDLQGEDFIQKTNEKKETIKESKEQNVKKGGKEVYLLGIVLLSAIAAFLVIKRKISPKIFNKKIL</sequence>
<comment type="similarity">
    <text evidence="1 9">Belongs to the peptidase S11 family.</text>
</comment>
<evidence type="ECO:0000313" key="12">
    <source>
        <dbReference type="EMBL" id="EWG08592.1"/>
    </source>
</evidence>
<evidence type="ECO:0000256" key="7">
    <source>
        <dbReference type="PIRSR" id="PIRSR618044-1"/>
    </source>
</evidence>
<dbReference type="eggNOG" id="COG1686">
    <property type="taxonomic scope" value="Bacteria"/>
</dbReference>
<keyword evidence="2" id="KW-0732">Signal</keyword>
<gene>
    <name evidence="12" type="ORF">PBF_23393</name>
</gene>
<dbReference type="SUPFAM" id="SSF56601">
    <property type="entry name" value="beta-lactamase/transpeptidase-like"/>
    <property type="match status" value="1"/>
</dbReference>
<keyword evidence="3" id="KW-0378">Hydrolase</keyword>
<dbReference type="GO" id="GO:0009252">
    <property type="term" value="P:peptidoglycan biosynthetic process"/>
    <property type="evidence" value="ECO:0007669"/>
    <property type="project" value="UniProtKB-KW"/>
</dbReference>
<feature type="active site" description="Acyl-ester intermediate" evidence="7">
    <location>
        <position position="58"/>
    </location>
</feature>
<dbReference type="Gene3D" id="3.40.710.10">
    <property type="entry name" value="DD-peptidase/beta-lactamase superfamily"/>
    <property type="match status" value="1"/>
</dbReference>
<keyword evidence="10" id="KW-1133">Transmembrane helix</keyword>
<evidence type="ECO:0000256" key="3">
    <source>
        <dbReference type="ARBA" id="ARBA00022801"/>
    </source>
</evidence>
<dbReference type="GO" id="GO:0006508">
    <property type="term" value="P:proteolysis"/>
    <property type="evidence" value="ECO:0007669"/>
    <property type="project" value="InterPro"/>
</dbReference>
<protein>
    <submittedName>
        <fullName evidence="12">D-alanyl-D-alanine carboxypeptidase</fullName>
    </submittedName>
</protein>
<evidence type="ECO:0000256" key="6">
    <source>
        <dbReference type="ARBA" id="ARBA00023316"/>
    </source>
</evidence>
<dbReference type="InterPro" id="IPR001967">
    <property type="entry name" value="Peptidase_S11_N"/>
</dbReference>
<feature type="binding site" evidence="8">
    <location>
        <position position="220"/>
    </location>
    <ligand>
        <name>substrate</name>
    </ligand>
</feature>
<keyword evidence="6" id="KW-0961">Cell wall biogenesis/degradation</keyword>
<reference evidence="13" key="1">
    <citation type="submission" date="2013-03" db="EMBL/GenBank/DDBJ databases">
        <title>Draft genome sequence of Bacillus firmus DS1.</title>
        <authorList>
            <person name="Peng D."/>
            <person name="Zhu L."/>
            <person name="Sun M."/>
        </authorList>
    </citation>
    <scope>NUCLEOTIDE SEQUENCE [LARGE SCALE GENOMIC DNA]</scope>
    <source>
        <strain evidence="13">DS1</strain>
    </source>
</reference>
<dbReference type="PANTHER" id="PTHR21581:SF33">
    <property type="entry name" value="D-ALANYL-D-ALANINE CARBOXYPEPTIDASE DACB"/>
    <property type="match status" value="1"/>
</dbReference>
<evidence type="ECO:0000256" key="8">
    <source>
        <dbReference type="PIRSR" id="PIRSR618044-2"/>
    </source>
</evidence>
<keyword evidence="4" id="KW-0133">Cell shape</keyword>
<evidence type="ECO:0000256" key="2">
    <source>
        <dbReference type="ARBA" id="ARBA00022729"/>
    </source>
</evidence>
<feature type="transmembrane region" description="Helical" evidence="10">
    <location>
        <begin position="358"/>
        <end position="375"/>
    </location>
</feature>
<keyword evidence="10" id="KW-0812">Transmembrane</keyword>
<feature type="domain" description="Peptidase S11 D-alanyl-D-alanine carboxypeptidase A N-terminal" evidence="11">
    <location>
        <begin position="24"/>
        <end position="250"/>
    </location>
</feature>
<evidence type="ECO:0000256" key="10">
    <source>
        <dbReference type="SAM" id="Phobius"/>
    </source>
</evidence>
<proteinExistence type="inferred from homology"/>
<dbReference type="AlphaFoldDB" id="W7L0N4"/>
<evidence type="ECO:0000256" key="1">
    <source>
        <dbReference type="ARBA" id="ARBA00007164"/>
    </source>
</evidence>
<keyword evidence="12" id="KW-0645">Protease</keyword>